<evidence type="ECO:0000256" key="3">
    <source>
        <dbReference type="ARBA" id="ARBA00022490"/>
    </source>
</evidence>
<dbReference type="GO" id="GO:0030126">
    <property type="term" value="C:COPI vesicle coat"/>
    <property type="evidence" value="ECO:0007669"/>
    <property type="project" value="UniProtKB-UniRule"/>
</dbReference>
<comment type="caution">
    <text evidence="7">The sequence shown here is derived from an EMBL/GenBank/DDBJ whole genome shotgun (WGS) entry which is preliminary data.</text>
</comment>
<name>A0A8K1FKI8_PYTOL</name>
<dbReference type="InterPro" id="IPR022775">
    <property type="entry name" value="AP_mu_sigma_su"/>
</dbReference>
<feature type="domain" description="AP complex mu/sigma subunit" evidence="6">
    <location>
        <begin position="1"/>
        <end position="135"/>
    </location>
</feature>
<dbReference type="Pfam" id="PF01217">
    <property type="entry name" value="Clat_adaptor_s"/>
    <property type="match status" value="1"/>
</dbReference>
<proteinExistence type="inferred from homology"/>
<dbReference type="PANTHER" id="PTHR11043">
    <property type="entry name" value="ZETA-COAT PROTEIN"/>
    <property type="match status" value="1"/>
</dbReference>
<dbReference type="OrthoDB" id="10249988at2759"/>
<accession>A0A8K1FKI8</accession>
<dbReference type="GO" id="GO:0006886">
    <property type="term" value="P:intracellular protein transport"/>
    <property type="evidence" value="ECO:0007669"/>
    <property type="project" value="TreeGrafter"/>
</dbReference>
<evidence type="ECO:0000259" key="6">
    <source>
        <dbReference type="Pfam" id="PF01217"/>
    </source>
</evidence>
<keyword evidence="4 5" id="KW-0472">Membrane</keyword>
<protein>
    <recommendedName>
        <fullName evidence="5">Coatomer subunit zeta</fullName>
    </recommendedName>
</protein>
<comment type="subcellular location">
    <subcellularLocation>
        <location evidence="5">Cytoplasm</location>
    </subcellularLocation>
    <subcellularLocation>
        <location evidence="5">Golgi apparatus membrane</location>
        <topology evidence="5">Peripheral membrane protein</topology>
        <orientation evidence="5">Cytoplasmic side</orientation>
    </subcellularLocation>
    <subcellularLocation>
        <location evidence="5">Cytoplasmic vesicle</location>
        <location evidence="5">COPI-coated vesicle membrane</location>
        <topology evidence="5">Peripheral membrane protein</topology>
        <orientation evidence="5">Cytoplasmic side</orientation>
    </subcellularLocation>
    <subcellularLocation>
        <location evidence="1">Endomembrane system</location>
        <topology evidence="1">Peripheral membrane protein</topology>
    </subcellularLocation>
</comment>
<comment type="subunit">
    <text evidence="5">Oligomeric complex that consists of at least the alpha, beta, beta', gamma, delta, epsilon and zeta subunits.</text>
</comment>
<reference evidence="7" key="1">
    <citation type="submission" date="2019-03" db="EMBL/GenBank/DDBJ databases">
        <title>Long read genome sequence of the mycoparasitic Pythium oligandrum ATCC 38472 isolated from sugarbeet rhizosphere.</title>
        <authorList>
            <person name="Gaulin E."/>
        </authorList>
    </citation>
    <scope>NUCLEOTIDE SEQUENCE</scope>
    <source>
        <strain evidence="7">ATCC 38472_TT</strain>
    </source>
</reference>
<comment type="function">
    <text evidence="5">The zeta subunit may be involved in regulating the coat assembly and, hence, the rate of biosynthetic protein transport due to its association-dissociation properties with the coatomer complex.</text>
</comment>
<organism evidence="7 8">
    <name type="scientific">Pythium oligandrum</name>
    <name type="common">Mycoparasitic fungus</name>
    <dbReference type="NCBI Taxonomy" id="41045"/>
    <lineage>
        <taxon>Eukaryota</taxon>
        <taxon>Sar</taxon>
        <taxon>Stramenopiles</taxon>
        <taxon>Oomycota</taxon>
        <taxon>Peronosporomycetes</taxon>
        <taxon>Pythiales</taxon>
        <taxon>Pythiaceae</taxon>
        <taxon>Pythium</taxon>
    </lineage>
</organism>
<keyword evidence="5" id="KW-0931">ER-Golgi transport</keyword>
<keyword evidence="3 5" id="KW-0963">Cytoplasm</keyword>
<dbReference type="Gene3D" id="3.30.450.60">
    <property type="match status" value="1"/>
</dbReference>
<keyword evidence="5" id="KW-0653">Protein transport</keyword>
<dbReference type="GO" id="GO:0000139">
    <property type="term" value="C:Golgi membrane"/>
    <property type="evidence" value="ECO:0007669"/>
    <property type="project" value="UniProtKB-SubCell"/>
</dbReference>
<dbReference type="EMBL" id="SPLM01000075">
    <property type="protein sequence ID" value="TMW61768.1"/>
    <property type="molecule type" value="Genomic_DNA"/>
</dbReference>
<dbReference type="Proteomes" id="UP000794436">
    <property type="component" value="Unassembled WGS sequence"/>
</dbReference>
<evidence type="ECO:0000256" key="1">
    <source>
        <dbReference type="ARBA" id="ARBA00004184"/>
    </source>
</evidence>
<dbReference type="GO" id="GO:0006891">
    <property type="term" value="P:intra-Golgi vesicle-mediated transport"/>
    <property type="evidence" value="ECO:0007669"/>
    <property type="project" value="TreeGrafter"/>
</dbReference>
<gene>
    <name evidence="7" type="ORF">Poli38472_010831</name>
</gene>
<keyword evidence="8" id="KW-1185">Reference proteome</keyword>
<evidence type="ECO:0000256" key="4">
    <source>
        <dbReference type="ARBA" id="ARBA00023136"/>
    </source>
</evidence>
<dbReference type="SUPFAM" id="SSF64356">
    <property type="entry name" value="SNARE-like"/>
    <property type="match status" value="1"/>
</dbReference>
<evidence type="ECO:0000256" key="2">
    <source>
        <dbReference type="ARBA" id="ARBA00006972"/>
    </source>
</evidence>
<keyword evidence="5" id="KW-0813">Transport</keyword>
<evidence type="ECO:0000313" key="8">
    <source>
        <dbReference type="Proteomes" id="UP000794436"/>
    </source>
</evidence>
<keyword evidence="5" id="KW-0968">Cytoplasmic vesicle</keyword>
<dbReference type="GO" id="GO:0006890">
    <property type="term" value="P:retrograde vesicle-mediated transport, Golgi to endoplasmic reticulum"/>
    <property type="evidence" value="ECO:0007669"/>
    <property type="project" value="UniProtKB-UniRule"/>
</dbReference>
<dbReference type="AlphaFoldDB" id="A0A8K1FKI8"/>
<evidence type="ECO:0000256" key="5">
    <source>
        <dbReference type="RuleBase" id="RU366053"/>
    </source>
</evidence>
<comment type="similarity">
    <text evidence="2 5">Belongs to the adaptor complexes small subunit family.</text>
</comment>
<keyword evidence="5" id="KW-0333">Golgi apparatus</keyword>
<evidence type="ECO:0000313" key="7">
    <source>
        <dbReference type="EMBL" id="TMW61768.1"/>
    </source>
</evidence>
<sequence>MLHSLVVLNDDQYVLLARYFQPQLTLDARRQFETHLARVCTQHGGGSGVVDQLLCCENQFVVVRQMGELRVLLAGNDEYDELLLTEMLALIHAVLLTQLEKKLTEASLLANYAKVVAAVDEMVQQGHWETTDEPAIEQMSKLRPYPVK</sequence>
<dbReference type="PANTHER" id="PTHR11043:SF1">
    <property type="entry name" value="TSET COMPLEX MEMBER TSTD"/>
    <property type="match status" value="1"/>
</dbReference>
<dbReference type="InterPro" id="IPR011012">
    <property type="entry name" value="Longin-like_dom_sf"/>
</dbReference>
<dbReference type="InterPro" id="IPR039652">
    <property type="entry name" value="Coatomer_zeta"/>
</dbReference>